<comment type="caution">
    <text evidence="1">The sequence shown here is derived from an EMBL/GenBank/DDBJ whole genome shotgun (WGS) entry which is preliminary data.</text>
</comment>
<dbReference type="EMBL" id="BARU01033565">
    <property type="protein sequence ID" value="GAH68877.1"/>
    <property type="molecule type" value="Genomic_DNA"/>
</dbReference>
<organism evidence="1">
    <name type="scientific">marine sediment metagenome</name>
    <dbReference type="NCBI Taxonomy" id="412755"/>
    <lineage>
        <taxon>unclassified sequences</taxon>
        <taxon>metagenomes</taxon>
        <taxon>ecological metagenomes</taxon>
    </lineage>
</organism>
<evidence type="ECO:0000313" key="1">
    <source>
        <dbReference type="EMBL" id="GAH68877.1"/>
    </source>
</evidence>
<sequence length="30" mass="3643">WRTFVTDKVRDLVLAWAAPDFERFGYETRP</sequence>
<dbReference type="AlphaFoldDB" id="X1HHD6"/>
<reference evidence="1" key="1">
    <citation type="journal article" date="2014" name="Front. Microbiol.">
        <title>High frequency of phylogenetically diverse reductive dehalogenase-homologous genes in deep subseafloor sedimentary metagenomes.</title>
        <authorList>
            <person name="Kawai M."/>
            <person name="Futagami T."/>
            <person name="Toyoda A."/>
            <person name="Takaki Y."/>
            <person name="Nishi S."/>
            <person name="Hori S."/>
            <person name="Arai W."/>
            <person name="Tsubouchi T."/>
            <person name="Morono Y."/>
            <person name="Uchiyama I."/>
            <person name="Ito T."/>
            <person name="Fujiyama A."/>
            <person name="Inagaki F."/>
            <person name="Takami H."/>
        </authorList>
    </citation>
    <scope>NUCLEOTIDE SEQUENCE</scope>
    <source>
        <strain evidence="1">Expedition CK06-06</strain>
    </source>
</reference>
<proteinExistence type="predicted"/>
<name>X1HHD6_9ZZZZ</name>
<accession>X1HHD6</accession>
<protein>
    <submittedName>
        <fullName evidence="1">Uncharacterized protein</fullName>
    </submittedName>
</protein>
<feature type="non-terminal residue" evidence="1">
    <location>
        <position position="1"/>
    </location>
</feature>
<gene>
    <name evidence="1" type="ORF">S03H2_52792</name>
</gene>